<keyword evidence="2" id="KW-0175">Coiled coil</keyword>
<keyword evidence="3" id="KW-1133">Transmembrane helix</keyword>
<protein>
    <submittedName>
        <fullName evidence="6">Pituitary tumor-transforming gene 1 protein-interacting protein</fullName>
    </submittedName>
</protein>
<dbReference type="SMART" id="SM00423">
    <property type="entry name" value="PSI"/>
    <property type="match status" value="1"/>
</dbReference>
<feature type="domain" description="PSI" evidence="5">
    <location>
        <begin position="33"/>
        <end position="84"/>
    </location>
</feature>
<evidence type="ECO:0000256" key="2">
    <source>
        <dbReference type="SAM" id="Coils"/>
    </source>
</evidence>
<name>A0AAD9R1X5_ACRCE</name>
<evidence type="ECO:0000313" key="7">
    <source>
        <dbReference type="Proteomes" id="UP001249851"/>
    </source>
</evidence>
<dbReference type="InterPro" id="IPR016201">
    <property type="entry name" value="PSI"/>
</dbReference>
<dbReference type="GO" id="GO:0006606">
    <property type="term" value="P:protein import into nucleus"/>
    <property type="evidence" value="ECO:0007669"/>
    <property type="project" value="TreeGrafter"/>
</dbReference>
<evidence type="ECO:0000256" key="1">
    <source>
        <dbReference type="ARBA" id="ARBA00023180"/>
    </source>
</evidence>
<dbReference type="GO" id="GO:0005737">
    <property type="term" value="C:cytoplasm"/>
    <property type="evidence" value="ECO:0007669"/>
    <property type="project" value="TreeGrafter"/>
</dbReference>
<reference evidence="6" key="1">
    <citation type="journal article" date="2023" name="G3 (Bethesda)">
        <title>Whole genome assembly and annotation of the endangered Caribbean coral Acropora cervicornis.</title>
        <authorList>
            <person name="Selwyn J.D."/>
            <person name="Vollmer S.V."/>
        </authorList>
    </citation>
    <scope>NUCLEOTIDE SEQUENCE</scope>
    <source>
        <strain evidence="6">K2</strain>
    </source>
</reference>
<dbReference type="PANTHER" id="PTHR15191:SF3">
    <property type="entry name" value="PITUITARY TUMOR-TRANSFORMING GENE PROTEIN-BINDING FACTOR"/>
    <property type="match status" value="1"/>
</dbReference>
<keyword evidence="7" id="KW-1185">Reference proteome</keyword>
<sequence>MNFEQRLLCFSFLTFSAVFYLASIPVSGAEGGDCANFNSSCGDCTEHAACYWCSSTKKCTNYPGWTNIVPRDCPSKKWYYGQCWITGSVLIILIPSLVGVFLVVVGCCVYCCCCRQCQKCKKKRMDKEDAKLKRKRAEMQAINAQKRSEREVKRDQIRQKYGLRPGGSSGYQRIEDPS</sequence>
<dbReference type="Proteomes" id="UP001249851">
    <property type="component" value="Unassembled WGS sequence"/>
</dbReference>
<dbReference type="InterPro" id="IPR052304">
    <property type="entry name" value="PTTG1IP"/>
</dbReference>
<evidence type="ECO:0000256" key="4">
    <source>
        <dbReference type="SAM" id="SignalP"/>
    </source>
</evidence>
<dbReference type="PANTHER" id="PTHR15191">
    <property type="entry name" value="PROTEIN CBG20567"/>
    <property type="match status" value="1"/>
</dbReference>
<reference evidence="6" key="2">
    <citation type="journal article" date="2023" name="Science">
        <title>Genomic signatures of disease resistance in endangered staghorn corals.</title>
        <authorList>
            <person name="Vollmer S.V."/>
            <person name="Selwyn J.D."/>
            <person name="Despard B.A."/>
            <person name="Roesel C.L."/>
        </authorList>
    </citation>
    <scope>NUCLEOTIDE SEQUENCE</scope>
    <source>
        <strain evidence="6">K2</strain>
    </source>
</reference>
<feature type="signal peptide" evidence="4">
    <location>
        <begin position="1"/>
        <end position="28"/>
    </location>
</feature>
<keyword evidence="4" id="KW-0732">Signal</keyword>
<organism evidence="6 7">
    <name type="scientific">Acropora cervicornis</name>
    <name type="common">Staghorn coral</name>
    <dbReference type="NCBI Taxonomy" id="6130"/>
    <lineage>
        <taxon>Eukaryota</taxon>
        <taxon>Metazoa</taxon>
        <taxon>Cnidaria</taxon>
        <taxon>Anthozoa</taxon>
        <taxon>Hexacorallia</taxon>
        <taxon>Scleractinia</taxon>
        <taxon>Astrocoeniina</taxon>
        <taxon>Acroporidae</taxon>
        <taxon>Acropora</taxon>
    </lineage>
</organism>
<keyword evidence="3" id="KW-0472">Membrane</keyword>
<keyword evidence="1" id="KW-0325">Glycoprotein</keyword>
<feature type="transmembrane region" description="Helical" evidence="3">
    <location>
        <begin position="84"/>
        <end position="113"/>
    </location>
</feature>
<comment type="caution">
    <text evidence="6">The sequence shown here is derived from an EMBL/GenBank/DDBJ whole genome shotgun (WGS) entry which is preliminary data.</text>
</comment>
<proteinExistence type="predicted"/>
<evidence type="ECO:0000313" key="6">
    <source>
        <dbReference type="EMBL" id="KAK2571497.1"/>
    </source>
</evidence>
<evidence type="ECO:0000256" key="3">
    <source>
        <dbReference type="SAM" id="Phobius"/>
    </source>
</evidence>
<evidence type="ECO:0000259" key="5">
    <source>
        <dbReference type="SMART" id="SM00423"/>
    </source>
</evidence>
<feature type="chain" id="PRO_5042271294" evidence="4">
    <location>
        <begin position="29"/>
        <end position="178"/>
    </location>
</feature>
<feature type="coiled-coil region" evidence="2">
    <location>
        <begin position="120"/>
        <end position="152"/>
    </location>
</feature>
<dbReference type="GO" id="GO:0005634">
    <property type="term" value="C:nucleus"/>
    <property type="evidence" value="ECO:0007669"/>
    <property type="project" value="TreeGrafter"/>
</dbReference>
<accession>A0AAD9R1X5</accession>
<gene>
    <name evidence="6" type="ORF">P5673_004101</name>
</gene>
<dbReference type="AlphaFoldDB" id="A0AAD9R1X5"/>
<keyword evidence="3" id="KW-0812">Transmembrane</keyword>
<dbReference type="EMBL" id="JARQWQ010000006">
    <property type="protein sequence ID" value="KAK2571497.1"/>
    <property type="molecule type" value="Genomic_DNA"/>
</dbReference>